<keyword evidence="4 8" id="KW-0808">Transferase</keyword>
<comment type="similarity">
    <text evidence="8">Belongs to the TtcA family. CTU1/NCS6/ATPBD3 subfamily.</text>
</comment>
<gene>
    <name evidence="8" type="primary">NCS6</name>
    <name evidence="8" type="synonym">CTU1</name>
    <name evidence="14" type="ORF">PVK06_015400</name>
</gene>
<dbReference type="Pfam" id="PF07732">
    <property type="entry name" value="Cu-oxidase_3"/>
    <property type="match status" value="1"/>
</dbReference>
<proteinExistence type="inferred from homology"/>
<feature type="domain" description="Plastocyanin-like" evidence="12">
    <location>
        <begin position="416"/>
        <end position="529"/>
    </location>
</feature>
<keyword evidence="7" id="KW-0325">Glycoprotein</keyword>
<dbReference type="EMBL" id="JARKNE010000005">
    <property type="protein sequence ID" value="KAK5831602.1"/>
    <property type="molecule type" value="Genomic_DNA"/>
</dbReference>
<evidence type="ECO:0000259" key="11">
    <source>
        <dbReference type="Pfam" id="PF07731"/>
    </source>
</evidence>
<dbReference type="InterPro" id="IPR011706">
    <property type="entry name" value="Cu-oxidase_C"/>
</dbReference>
<dbReference type="Pfam" id="PF16503">
    <property type="entry name" value="zn-ribbon_14"/>
    <property type="match status" value="1"/>
</dbReference>
<dbReference type="InterPro" id="IPR011707">
    <property type="entry name" value="Cu-oxidase-like_N"/>
</dbReference>
<keyword evidence="2 8" id="KW-0963">Cytoplasm</keyword>
<dbReference type="CDD" id="cd13846">
    <property type="entry name" value="CuRO_1_AAO_like_1"/>
    <property type="match status" value="1"/>
</dbReference>
<feature type="domain" description="Plastocyanin-like" evidence="9">
    <location>
        <begin position="542"/>
        <end position="679"/>
    </location>
</feature>
<evidence type="ECO:0000256" key="8">
    <source>
        <dbReference type="HAMAP-Rule" id="MF_03053"/>
    </source>
</evidence>
<keyword evidence="3 8" id="KW-0820">tRNA-binding</keyword>
<dbReference type="SUPFAM" id="SSF49503">
    <property type="entry name" value="Cupredoxins"/>
    <property type="match status" value="3"/>
</dbReference>
<organism evidence="14 15">
    <name type="scientific">Gossypium arboreum</name>
    <name type="common">Tree cotton</name>
    <name type="synonym">Gossypium nanking</name>
    <dbReference type="NCBI Taxonomy" id="29729"/>
    <lineage>
        <taxon>Eukaryota</taxon>
        <taxon>Viridiplantae</taxon>
        <taxon>Streptophyta</taxon>
        <taxon>Embryophyta</taxon>
        <taxon>Tracheophyta</taxon>
        <taxon>Spermatophyta</taxon>
        <taxon>Magnoliopsida</taxon>
        <taxon>eudicotyledons</taxon>
        <taxon>Gunneridae</taxon>
        <taxon>Pentapetalae</taxon>
        <taxon>rosids</taxon>
        <taxon>malvids</taxon>
        <taxon>Malvales</taxon>
        <taxon>Malvaceae</taxon>
        <taxon>Malvoideae</taxon>
        <taxon>Gossypium</taxon>
    </lineage>
</organism>
<dbReference type="InterPro" id="IPR034275">
    <property type="entry name" value="CuRO_3_AO-like"/>
</dbReference>
<evidence type="ECO:0000313" key="14">
    <source>
        <dbReference type="EMBL" id="KAK5831602.1"/>
    </source>
</evidence>
<dbReference type="SUPFAM" id="SSF52402">
    <property type="entry name" value="Adenine nucleotide alpha hydrolases-like"/>
    <property type="match status" value="1"/>
</dbReference>
<dbReference type="PANTHER" id="PTHR11807">
    <property type="entry name" value="ATPASES OF THE PP SUPERFAMILY-RELATED"/>
    <property type="match status" value="1"/>
</dbReference>
<comment type="subcellular location">
    <subcellularLocation>
        <location evidence="8">Cytoplasm</location>
    </subcellularLocation>
</comment>
<evidence type="ECO:0000256" key="1">
    <source>
        <dbReference type="ARBA" id="ARBA00010609"/>
    </source>
</evidence>
<feature type="domain" description="tRNA(Ile)-lysidine/2-thiocytidine synthase N-terminal" evidence="10">
    <location>
        <begin position="63"/>
        <end position="246"/>
    </location>
</feature>
<comment type="caution">
    <text evidence="14">The sequence shown here is derived from an EMBL/GenBank/DDBJ whole genome shotgun (WGS) entry which is preliminary data.</text>
</comment>
<accession>A0ABR0PXS9</accession>
<dbReference type="InterPro" id="IPR056369">
    <property type="entry name" value="CTU1-like_ATP-bd"/>
</dbReference>
<sequence length="924" mass="103392">MEADSKPKKSGARLCCVCTQNRAALKRPKTLEQICRECFYAVFEEEIHQVILENQLFKPGERIAIGASGGKDSTVLAYVLSELNRRHNYGLDLFLLSVDEGITGYRDDSLETVKRNELQYGLPLKIVSYKDLYGWTMDEIVKMIGLKNNCTFCGVFRRQALDRGAALLKVDKVATGHNADDIAETVLLNILRGDIARLSRCTSIITGEDGPIPRCKPFKYTYEKEIFSTYAYFKKLDYFSTECIYSPNAYRGFAREFIKDLERIRPRAILDIIKSGEDFRISTTTKMPEQGTCERCGYISSQKWCKACVLLEGLNRGLPKLGIGRTQGLNSDAKISNGMVIQEESVQEGQLFCTNQVNPEDQFFVSPPPPKWTYGRCNDFEIQIKLHSAVALICATVSLFVIAGAEDPYRFFNWNVTYGDIFPLGVRQTGILINGQFPGPDIHSVTNDNLIINVFNSLNEPFLLSWNGVQNRRNSYEDGVYGTTCPIPPGKNFTYILQVKDQIGSFYYFPSLGFHKAAGGFGGIRILSRPRIPVPFPDPAGDYTVLIGDWYKANHTDLRAQLDSGRKLPFPDGILINGRGPGGASFNVEQGKTYRLRISNVGLQNSLNFRIQNHKLKLVEVEGTHTLQTTYSSIDLHLGQSMSVLFTADQPAQDYYIVVSSRFTNPVLTSTATLRYSNSAGPVSGPPPGGPTIQVDWSLNQARSIRTNLTASGPRPNPQGSYHYGLINTTRTIRLANSAGQVNGKQRYAVNSVSFVPADTPLKLADFFKIDGVYRIGSISDNPTGGGMYLDTSVMNSDYRSFIEIVFQNDEDIVQSWHLDGYSFFVVGMDGGQWTAASRNGYNLRDAVSRCTTQVYPKSWTAIYVALDNVGMWNLRSEYWARQYLGQQFYLRVFTTSTSLRDEYPIPKNALLCGRASGRRTRPL</sequence>
<keyword evidence="15" id="KW-1185">Reference proteome</keyword>
<dbReference type="Proteomes" id="UP001358586">
    <property type="component" value="Chromosome 5"/>
</dbReference>
<name>A0ABR0PXS9_GOSAR</name>
<feature type="domain" description="Plastocyanin-like" evidence="11">
    <location>
        <begin position="760"/>
        <end position="896"/>
    </location>
</feature>
<dbReference type="InterPro" id="IPR032442">
    <property type="entry name" value="CTU1_C"/>
</dbReference>
<keyword evidence="5 8" id="KW-0819">tRNA processing</keyword>
<feature type="domain" description="Cytoplasmic tRNA 2-thiolation protein 1 C-terminal" evidence="13">
    <location>
        <begin position="291"/>
        <end position="321"/>
    </location>
</feature>
<comment type="similarity">
    <text evidence="1">Belongs to the multicopper oxidase family.</text>
</comment>
<dbReference type="InterPro" id="IPR000541">
    <property type="entry name" value="Ncs6/Tuc1/Ctu1"/>
</dbReference>
<dbReference type="HAMAP" id="MF_03053">
    <property type="entry name" value="CTU1"/>
    <property type="match status" value="1"/>
</dbReference>
<evidence type="ECO:0000256" key="7">
    <source>
        <dbReference type="ARBA" id="ARBA00023180"/>
    </source>
</evidence>
<dbReference type="InterPro" id="IPR008972">
    <property type="entry name" value="Cupredoxin"/>
</dbReference>
<dbReference type="Pfam" id="PF00394">
    <property type="entry name" value="Cu-oxidase"/>
    <property type="match status" value="1"/>
</dbReference>
<evidence type="ECO:0000256" key="4">
    <source>
        <dbReference type="ARBA" id="ARBA00022679"/>
    </source>
</evidence>
<dbReference type="CDD" id="cd01713">
    <property type="entry name" value="CTU1-like"/>
    <property type="match status" value="1"/>
</dbReference>
<evidence type="ECO:0000256" key="6">
    <source>
        <dbReference type="ARBA" id="ARBA00022884"/>
    </source>
</evidence>
<dbReference type="PANTHER" id="PTHR11807:SF12">
    <property type="entry name" value="CYTOPLASMIC TRNA 2-THIOLATION PROTEIN 1"/>
    <property type="match status" value="1"/>
</dbReference>
<comment type="pathway">
    <text evidence="8">tRNA modification; 5-methoxycarbonylmethyl-2-thiouridine-tRNA biosynthesis.</text>
</comment>
<keyword evidence="6 8" id="KW-0694">RNA-binding</keyword>
<dbReference type="InterPro" id="IPR014729">
    <property type="entry name" value="Rossmann-like_a/b/a_fold"/>
</dbReference>
<dbReference type="Gene3D" id="3.40.50.620">
    <property type="entry name" value="HUPs"/>
    <property type="match status" value="1"/>
</dbReference>
<protein>
    <recommendedName>
        <fullName evidence="8">Cytoplasmic tRNA 2-thiolation protein 1</fullName>
        <ecNumber evidence="8">2.7.7.-</ecNumber>
    </recommendedName>
    <alternativeName>
        <fullName evidence="8">Cytoplasmic tRNA adenylyltransferase 1</fullName>
    </alternativeName>
</protein>
<evidence type="ECO:0000256" key="2">
    <source>
        <dbReference type="ARBA" id="ARBA00022490"/>
    </source>
</evidence>
<evidence type="ECO:0000259" key="10">
    <source>
        <dbReference type="Pfam" id="PF01171"/>
    </source>
</evidence>
<dbReference type="InterPro" id="IPR001117">
    <property type="entry name" value="Cu-oxidase_2nd"/>
</dbReference>
<evidence type="ECO:0000313" key="15">
    <source>
        <dbReference type="Proteomes" id="UP001358586"/>
    </source>
</evidence>
<evidence type="ECO:0000259" key="9">
    <source>
        <dbReference type="Pfam" id="PF00394"/>
    </source>
</evidence>
<dbReference type="Gene3D" id="2.60.40.420">
    <property type="entry name" value="Cupredoxins - blue copper proteins"/>
    <property type="match status" value="3"/>
</dbReference>
<evidence type="ECO:0000259" key="13">
    <source>
        <dbReference type="Pfam" id="PF16503"/>
    </source>
</evidence>
<dbReference type="EC" id="2.7.7.-" evidence="8"/>
<dbReference type="InterPro" id="IPR034273">
    <property type="entry name" value="CuRO_1_AAO-like"/>
</dbReference>
<reference evidence="14 15" key="1">
    <citation type="submission" date="2023-03" db="EMBL/GenBank/DDBJ databases">
        <title>WGS of Gossypium arboreum.</title>
        <authorList>
            <person name="Yu D."/>
        </authorList>
    </citation>
    <scope>NUCLEOTIDE SEQUENCE [LARGE SCALE GENOMIC DNA]</scope>
    <source>
        <tissue evidence="14">Leaf</tissue>
    </source>
</reference>
<evidence type="ECO:0000256" key="3">
    <source>
        <dbReference type="ARBA" id="ARBA00022555"/>
    </source>
</evidence>
<dbReference type="Pfam" id="PF07731">
    <property type="entry name" value="Cu-oxidase_2"/>
    <property type="match status" value="1"/>
</dbReference>
<evidence type="ECO:0000256" key="5">
    <source>
        <dbReference type="ARBA" id="ARBA00022694"/>
    </source>
</evidence>
<dbReference type="Pfam" id="PF01171">
    <property type="entry name" value="ATP_bind_3"/>
    <property type="match status" value="1"/>
</dbReference>
<comment type="function">
    <text evidence="8">Plays a central role in 2-thiolation of mcm(5)S(2)U at tRNA wobble positions of tRNA(Lys), tRNA(Glu) and tRNA(Gln). Directly binds tRNAs and probably acts by catalyzing adenylation of tRNAs, an intermediate required for 2-thiolation. It is unclear whether it acts as a sulfurtransferase that transfers sulfur from thiocarboxylated URM1 onto the uridine of tRNAs at wobble position.</text>
</comment>
<dbReference type="InterPro" id="IPR011063">
    <property type="entry name" value="TilS/TtcA_N"/>
</dbReference>
<evidence type="ECO:0000259" key="12">
    <source>
        <dbReference type="Pfam" id="PF07732"/>
    </source>
</evidence>
<dbReference type="CDD" id="cd13894">
    <property type="entry name" value="CuRO_3_AAO_like_1"/>
    <property type="match status" value="1"/>
</dbReference>